<organism evidence="1 2">
    <name type="scientific">Stylosanthes scabra</name>
    <dbReference type="NCBI Taxonomy" id="79078"/>
    <lineage>
        <taxon>Eukaryota</taxon>
        <taxon>Viridiplantae</taxon>
        <taxon>Streptophyta</taxon>
        <taxon>Embryophyta</taxon>
        <taxon>Tracheophyta</taxon>
        <taxon>Spermatophyta</taxon>
        <taxon>Magnoliopsida</taxon>
        <taxon>eudicotyledons</taxon>
        <taxon>Gunneridae</taxon>
        <taxon>Pentapetalae</taxon>
        <taxon>rosids</taxon>
        <taxon>fabids</taxon>
        <taxon>Fabales</taxon>
        <taxon>Fabaceae</taxon>
        <taxon>Papilionoideae</taxon>
        <taxon>50 kb inversion clade</taxon>
        <taxon>dalbergioids sensu lato</taxon>
        <taxon>Dalbergieae</taxon>
        <taxon>Pterocarpus clade</taxon>
        <taxon>Stylosanthes</taxon>
    </lineage>
</organism>
<evidence type="ECO:0000313" key="2">
    <source>
        <dbReference type="Proteomes" id="UP001341840"/>
    </source>
</evidence>
<reference evidence="1 2" key="1">
    <citation type="journal article" date="2023" name="Plants (Basel)">
        <title>Bridging the Gap: Combining Genomics and Transcriptomics Approaches to Understand Stylosanthes scabra, an Orphan Legume from the Brazilian Caatinga.</title>
        <authorList>
            <person name="Ferreira-Neto J.R.C."/>
            <person name="da Silva M.D."/>
            <person name="Binneck E."/>
            <person name="de Melo N.F."/>
            <person name="da Silva R.H."/>
            <person name="de Melo A.L.T.M."/>
            <person name="Pandolfi V."/>
            <person name="Bustamante F.O."/>
            <person name="Brasileiro-Vidal A.C."/>
            <person name="Benko-Iseppon A.M."/>
        </authorList>
    </citation>
    <scope>NUCLEOTIDE SEQUENCE [LARGE SCALE GENOMIC DNA]</scope>
    <source>
        <tissue evidence="1">Leaves</tissue>
    </source>
</reference>
<dbReference type="Proteomes" id="UP001341840">
    <property type="component" value="Unassembled WGS sequence"/>
</dbReference>
<keyword evidence="2" id="KW-1185">Reference proteome</keyword>
<protein>
    <submittedName>
        <fullName evidence="1">Uncharacterized protein</fullName>
    </submittedName>
</protein>
<proteinExistence type="predicted"/>
<dbReference type="EMBL" id="JASCZI010151779">
    <property type="protein sequence ID" value="MED6174426.1"/>
    <property type="molecule type" value="Genomic_DNA"/>
</dbReference>
<gene>
    <name evidence="1" type="ORF">PIB30_068831</name>
</gene>
<evidence type="ECO:0000313" key="1">
    <source>
        <dbReference type="EMBL" id="MED6174426.1"/>
    </source>
</evidence>
<sequence length="203" mass="22789">MKVIVTHPNGNNLFLLRDREIAQLLKKRCADLFQENPDLLQSFYHKILPVRIASQIVQCKLVFMVDPRPVGYDLGRSVYIVRQVWDDQCVVNVFEDAATKKMEMAEGTNKGEVVVHNGEYSVRSAAQRQQSKCVSSSQSFLGTCRQPNILLSPLHELAGNQPISEHVMGESSAGPAKCLPNDNYTAEDHLLCMEMEVEDLAKD</sequence>
<comment type="caution">
    <text evidence="1">The sequence shown here is derived from an EMBL/GenBank/DDBJ whole genome shotgun (WGS) entry which is preliminary data.</text>
</comment>
<accession>A0ABU6VMH9</accession>
<name>A0ABU6VMH9_9FABA</name>